<evidence type="ECO:0000256" key="1">
    <source>
        <dbReference type="SAM" id="MobiDB-lite"/>
    </source>
</evidence>
<dbReference type="PATRIC" id="fig|1082933.3.peg.2071"/>
<evidence type="ECO:0000313" key="2">
    <source>
        <dbReference type="EMBL" id="EHH12049.1"/>
    </source>
</evidence>
<feature type="region of interest" description="Disordered" evidence="1">
    <location>
        <begin position="87"/>
        <end position="152"/>
    </location>
</feature>
<protein>
    <submittedName>
        <fullName evidence="2">Uncharacterized protein</fullName>
    </submittedName>
</protein>
<dbReference type="EMBL" id="AGSN01000087">
    <property type="protein sequence ID" value="EHH12049.1"/>
    <property type="molecule type" value="Genomic_DNA"/>
</dbReference>
<dbReference type="Proteomes" id="UP000002949">
    <property type="component" value="Unassembled WGS sequence"/>
</dbReference>
<sequence length="152" mass="15054">MPRYASIITGDDGQEIVSAIGEFEAAPRARAGGLEAVPAGVLIGMVRGGPVDAAGGFGFPPGSQGAGDRAVGVAAIQKARAGLARADAVQREAAPTAPATSATSATAKPETTRPARKAAKAKGRRKPGKAKAVRARQAKPAGRAGLDGVTYG</sequence>
<dbReference type="OrthoDB" id="8101286at2"/>
<dbReference type="AlphaFoldDB" id="G6Y882"/>
<proteinExistence type="predicted"/>
<dbReference type="RefSeq" id="WP_006201662.1">
    <property type="nucleotide sequence ID" value="NZ_AGSN01000087.1"/>
</dbReference>
<organism evidence="2 3">
    <name type="scientific">Mesorhizobium amorphae CCNWGS0123</name>
    <dbReference type="NCBI Taxonomy" id="1082933"/>
    <lineage>
        <taxon>Bacteria</taxon>
        <taxon>Pseudomonadati</taxon>
        <taxon>Pseudomonadota</taxon>
        <taxon>Alphaproteobacteria</taxon>
        <taxon>Hyphomicrobiales</taxon>
        <taxon>Phyllobacteriaceae</taxon>
        <taxon>Mesorhizobium</taxon>
    </lineage>
</organism>
<gene>
    <name evidence="2" type="ORF">MEA186_10746</name>
</gene>
<feature type="compositionally biased region" description="Low complexity" evidence="1">
    <location>
        <begin position="92"/>
        <end position="109"/>
    </location>
</feature>
<accession>G6Y882</accession>
<feature type="compositionally biased region" description="Basic residues" evidence="1">
    <location>
        <begin position="114"/>
        <end position="137"/>
    </location>
</feature>
<dbReference type="KEGG" id="mamo:A6B35_15395"/>
<name>G6Y882_9HYPH</name>
<keyword evidence="3" id="KW-1185">Reference proteome</keyword>
<reference evidence="2 3" key="1">
    <citation type="journal article" date="2012" name="J. Bacteriol.">
        <title>Draft Genome Sequence of Plant Growth-Promoting Rhizobium Mesorhizobium amorphae, Isolated from Zinc-Lead Mine Tailings.</title>
        <authorList>
            <person name="Hao X."/>
            <person name="Lin Y."/>
            <person name="Johnstone L."/>
            <person name="Baltrus D.A."/>
            <person name="Miller S.J."/>
            <person name="Wei G."/>
            <person name="Rensing C."/>
        </authorList>
    </citation>
    <scope>NUCLEOTIDE SEQUENCE [LARGE SCALE GENOMIC DNA]</scope>
    <source>
        <strain evidence="2 3">CCNWGS0123</strain>
    </source>
</reference>
<evidence type="ECO:0000313" key="3">
    <source>
        <dbReference type="Proteomes" id="UP000002949"/>
    </source>
</evidence>